<evidence type="ECO:0000256" key="2">
    <source>
        <dbReference type="ARBA" id="ARBA00023125"/>
    </source>
</evidence>
<name>A0A917LF81_9NOCA</name>
<dbReference type="Gene3D" id="1.10.10.10">
    <property type="entry name" value="Winged helix-like DNA-binding domain superfamily/Winged helix DNA-binding domain"/>
    <property type="match status" value="1"/>
</dbReference>
<evidence type="ECO:0000256" key="3">
    <source>
        <dbReference type="ARBA" id="ARBA00023163"/>
    </source>
</evidence>
<organism evidence="5 6">
    <name type="scientific">Rhodococcoides trifolii</name>
    <dbReference type="NCBI Taxonomy" id="908250"/>
    <lineage>
        <taxon>Bacteria</taxon>
        <taxon>Bacillati</taxon>
        <taxon>Actinomycetota</taxon>
        <taxon>Actinomycetes</taxon>
        <taxon>Mycobacteriales</taxon>
        <taxon>Nocardiaceae</taxon>
        <taxon>Rhodococcoides</taxon>
    </lineage>
</organism>
<comment type="caution">
    <text evidence="5">The sequence shown here is derived from an EMBL/GenBank/DDBJ whole genome shotgun (WGS) entry which is preliminary data.</text>
</comment>
<evidence type="ECO:0000256" key="1">
    <source>
        <dbReference type="ARBA" id="ARBA00023015"/>
    </source>
</evidence>
<dbReference type="InterPro" id="IPR036390">
    <property type="entry name" value="WH_DNA-bd_sf"/>
</dbReference>
<keyword evidence="3" id="KW-0804">Transcription</keyword>
<dbReference type="CDD" id="cd07377">
    <property type="entry name" value="WHTH_GntR"/>
    <property type="match status" value="1"/>
</dbReference>
<gene>
    <name evidence="5" type="ORF">GCM10007304_34060</name>
</gene>
<protein>
    <submittedName>
        <fullName evidence="5">GntR family transcriptional regulator</fullName>
    </submittedName>
</protein>
<sequence length="120" mass="12843">MRFSIDSRSSVAPFEQLRAQIVSGIASGKLIAGTKIPTVRTMAADLGLAPNTVAKAYRELEQDGVLETRGRSGSFIADAGDPSRTATQRAATEFVRLARRMGVSDAQAAEFVRSAQRELS</sequence>
<dbReference type="InterPro" id="IPR000524">
    <property type="entry name" value="Tscrpt_reg_HTH_GntR"/>
</dbReference>
<reference evidence="5" key="1">
    <citation type="journal article" date="2014" name="Int. J. Syst. Evol. Microbiol.">
        <title>Complete genome sequence of Corynebacterium casei LMG S-19264T (=DSM 44701T), isolated from a smear-ripened cheese.</title>
        <authorList>
            <consortium name="US DOE Joint Genome Institute (JGI-PGF)"/>
            <person name="Walter F."/>
            <person name="Albersmeier A."/>
            <person name="Kalinowski J."/>
            <person name="Ruckert C."/>
        </authorList>
    </citation>
    <scope>NUCLEOTIDE SEQUENCE</scope>
    <source>
        <strain evidence="5">CCM 7905</strain>
    </source>
</reference>
<keyword evidence="6" id="KW-1185">Reference proteome</keyword>
<dbReference type="PANTHER" id="PTHR38445">
    <property type="entry name" value="HTH-TYPE TRANSCRIPTIONAL REPRESSOR YTRA"/>
    <property type="match status" value="1"/>
</dbReference>
<dbReference type="PROSITE" id="PS50949">
    <property type="entry name" value="HTH_GNTR"/>
    <property type="match status" value="1"/>
</dbReference>
<dbReference type="GO" id="GO:0003700">
    <property type="term" value="F:DNA-binding transcription factor activity"/>
    <property type="evidence" value="ECO:0007669"/>
    <property type="project" value="InterPro"/>
</dbReference>
<dbReference type="SUPFAM" id="SSF46785">
    <property type="entry name" value="Winged helix' DNA-binding domain"/>
    <property type="match status" value="1"/>
</dbReference>
<dbReference type="GO" id="GO:0003677">
    <property type="term" value="F:DNA binding"/>
    <property type="evidence" value="ECO:0007669"/>
    <property type="project" value="UniProtKB-KW"/>
</dbReference>
<evidence type="ECO:0000313" key="6">
    <source>
        <dbReference type="Proteomes" id="UP000654257"/>
    </source>
</evidence>
<dbReference type="Proteomes" id="UP000654257">
    <property type="component" value="Unassembled WGS sequence"/>
</dbReference>
<dbReference type="PANTHER" id="PTHR38445:SF9">
    <property type="entry name" value="HTH-TYPE TRANSCRIPTIONAL REPRESSOR YTRA"/>
    <property type="match status" value="1"/>
</dbReference>
<proteinExistence type="predicted"/>
<dbReference type="Pfam" id="PF00392">
    <property type="entry name" value="GntR"/>
    <property type="match status" value="1"/>
</dbReference>
<evidence type="ECO:0000259" key="4">
    <source>
        <dbReference type="PROSITE" id="PS50949"/>
    </source>
</evidence>
<evidence type="ECO:0000313" key="5">
    <source>
        <dbReference type="EMBL" id="GGG17078.1"/>
    </source>
</evidence>
<dbReference type="SMART" id="SM00345">
    <property type="entry name" value="HTH_GNTR"/>
    <property type="match status" value="1"/>
</dbReference>
<dbReference type="RefSeq" id="WP_188545999.1">
    <property type="nucleotide sequence ID" value="NZ_BMCU01000003.1"/>
</dbReference>
<keyword evidence="2" id="KW-0238">DNA-binding</keyword>
<reference evidence="5" key="2">
    <citation type="submission" date="2020-09" db="EMBL/GenBank/DDBJ databases">
        <authorList>
            <person name="Sun Q."/>
            <person name="Sedlacek I."/>
        </authorList>
    </citation>
    <scope>NUCLEOTIDE SEQUENCE</scope>
    <source>
        <strain evidence="5">CCM 7905</strain>
    </source>
</reference>
<keyword evidence="1" id="KW-0805">Transcription regulation</keyword>
<accession>A0A917LF81</accession>
<dbReference type="AlphaFoldDB" id="A0A917LF81"/>
<dbReference type="InterPro" id="IPR036388">
    <property type="entry name" value="WH-like_DNA-bd_sf"/>
</dbReference>
<dbReference type="EMBL" id="BMCU01000003">
    <property type="protein sequence ID" value="GGG17078.1"/>
    <property type="molecule type" value="Genomic_DNA"/>
</dbReference>
<feature type="domain" description="HTH gntR-type" evidence="4">
    <location>
        <begin position="11"/>
        <end position="79"/>
    </location>
</feature>